<evidence type="ECO:0000256" key="3">
    <source>
        <dbReference type="ARBA" id="ARBA00022692"/>
    </source>
</evidence>
<comment type="similarity">
    <text evidence="2">Belongs to the autoinducer-2 exporter (AI-2E) (TC 2.A.86) family.</text>
</comment>
<feature type="transmembrane region" description="Helical" evidence="6">
    <location>
        <begin position="711"/>
        <end position="733"/>
    </location>
</feature>
<feature type="transmembrane region" description="Helical" evidence="6">
    <location>
        <begin position="24"/>
        <end position="48"/>
    </location>
</feature>
<sequence>MAIEEMQRQQSFVIPVNEDQKKALLFAFYNTLLFSLLGLVLACAFAVYQMLNMFLTPIMWASLIRTILFPMKRLISAELNNWLKNLDEMDRPLIVGLALLPLQSLMFWANYIYEIAFSFTGICIGIGYVSLKLLCHYDAFTILLNRFGIFCSLIDKLIGLFTLWQTFLLIFLYTVAFGAWIYSFELENINKKLARVLSVPIWFLLVSHFSNLFGPLRVIIFSICCVLLAFISAGIIGADEEIGEDIDETKKEKEINENLKAKEALAEEVNTAIQFEQFNKSLSSDNHLRIITCLCALLFIVNHDSLLFIFVIIPFALAVFVDLGNRLGLKEYFWQFLLIIQQQLANKLDKFVHVVVAGPLRKFVHLLFTSDRMFISSLLSRVDLIASLAVMGALAVGSVLFLLFTLVQLHSEGLHLVKLGGNVLSSNPDWLRYTFMNYTTRDGKEHLDLDIYMEQNSSTTHTSTVVLGLLQIFVHWLVQKIHRADQLEEQAKLLIDNLYHLWEERGGQQIYSNNETFSQNEEERIDENNNKIVEKKSSFNSHQHTSWFKQIFDNANLIVWRRELQAVITENIETVWAITQSIWHILAANISLLTTALFAALSALLGFGSELLNGLIECIVFLTTVYYLLANSYSRWLPLQLLSDCTAAFQVFRNEDLTSGVGVDVAKAAERAINGVFLLSTKMAIFYGLYTYFIHSLFTLNVVFIPSMLAAILAAVPIFPPYIVGLFGVVELWLVRGEPIAAIVFACGSIAPLFFADPAFYREVKGSHPYATGLAVVGGIYWLGLQGAVIGPILLCLMLALFNVYAEFASNNTIAI</sequence>
<dbReference type="AlphaFoldDB" id="A0A914LYD0"/>
<evidence type="ECO:0000256" key="1">
    <source>
        <dbReference type="ARBA" id="ARBA00004141"/>
    </source>
</evidence>
<dbReference type="InterPro" id="IPR002549">
    <property type="entry name" value="AI-2E-like"/>
</dbReference>
<evidence type="ECO:0000256" key="2">
    <source>
        <dbReference type="ARBA" id="ARBA00009773"/>
    </source>
</evidence>
<proteinExistence type="inferred from homology"/>
<evidence type="ECO:0000313" key="8">
    <source>
        <dbReference type="WBParaSite" id="Minc3s00800g17512"/>
    </source>
</evidence>
<evidence type="ECO:0000256" key="6">
    <source>
        <dbReference type="SAM" id="Phobius"/>
    </source>
</evidence>
<reference evidence="8" key="1">
    <citation type="submission" date="2022-11" db="UniProtKB">
        <authorList>
            <consortium name="WormBaseParasite"/>
        </authorList>
    </citation>
    <scope>IDENTIFICATION</scope>
</reference>
<feature type="transmembrane region" description="Helical" evidence="6">
    <location>
        <begin position="740"/>
        <end position="760"/>
    </location>
</feature>
<evidence type="ECO:0000313" key="7">
    <source>
        <dbReference type="Proteomes" id="UP000887563"/>
    </source>
</evidence>
<feature type="transmembrane region" description="Helical" evidence="6">
    <location>
        <begin position="115"/>
        <end position="137"/>
    </location>
</feature>
<dbReference type="PANTHER" id="PTHR21716:SF4">
    <property type="entry name" value="TRANSMEMBRANE PROTEIN 245"/>
    <property type="match status" value="1"/>
</dbReference>
<organism evidence="7 8">
    <name type="scientific">Meloidogyne incognita</name>
    <name type="common">Southern root-knot nematode worm</name>
    <name type="synonym">Oxyuris incognita</name>
    <dbReference type="NCBI Taxonomy" id="6306"/>
    <lineage>
        <taxon>Eukaryota</taxon>
        <taxon>Metazoa</taxon>
        <taxon>Ecdysozoa</taxon>
        <taxon>Nematoda</taxon>
        <taxon>Chromadorea</taxon>
        <taxon>Rhabditida</taxon>
        <taxon>Tylenchina</taxon>
        <taxon>Tylenchomorpha</taxon>
        <taxon>Tylenchoidea</taxon>
        <taxon>Meloidogynidae</taxon>
        <taxon>Meloidogyninae</taxon>
        <taxon>Meloidogyne</taxon>
        <taxon>Meloidogyne incognita group</taxon>
    </lineage>
</organism>
<name>A0A914LYD0_MELIC</name>
<evidence type="ECO:0000256" key="5">
    <source>
        <dbReference type="ARBA" id="ARBA00023136"/>
    </source>
</evidence>
<feature type="transmembrane region" description="Helical" evidence="6">
    <location>
        <begin position="582"/>
        <end position="605"/>
    </location>
</feature>
<dbReference type="PANTHER" id="PTHR21716">
    <property type="entry name" value="TRANSMEMBRANE PROTEIN"/>
    <property type="match status" value="1"/>
</dbReference>
<accession>A0A914LYD0</accession>
<comment type="subcellular location">
    <subcellularLocation>
        <location evidence="1">Membrane</location>
        <topology evidence="1">Multi-pass membrane protein</topology>
    </subcellularLocation>
</comment>
<dbReference type="GO" id="GO:0016020">
    <property type="term" value="C:membrane"/>
    <property type="evidence" value="ECO:0007669"/>
    <property type="project" value="UniProtKB-SubCell"/>
</dbReference>
<feature type="transmembrane region" description="Helical" evidence="6">
    <location>
        <begin position="382"/>
        <end position="407"/>
    </location>
</feature>
<feature type="transmembrane region" description="Helical" evidence="6">
    <location>
        <begin position="157"/>
        <end position="181"/>
    </location>
</feature>
<keyword evidence="7" id="KW-1185">Reference proteome</keyword>
<evidence type="ECO:0000256" key="4">
    <source>
        <dbReference type="ARBA" id="ARBA00022989"/>
    </source>
</evidence>
<dbReference type="WBParaSite" id="Minc3s00800g17512">
    <property type="protein sequence ID" value="Minc3s00800g17512"/>
    <property type="gene ID" value="Minc3s00800g17512"/>
</dbReference>
<feature type="transmembrane region" description="Helical" evidence="6">
    <location>
        <begin position="193"/>
        <end position="211"/>
    </location>
</feature>
<feature type="transmembrane region" description="Helical" evidence="6">
    <location>
        <begin position="288"/>
        <end position="321"/>
    </location>
</feature>
<feature type="transmembrane region" description="Helical" evidence="6">
    <location>
        <begin position="611"/>
        <end position="629"/>
    </location>
</feature>
<protein>
    <submittedName>
        <fullName evidence="8">Transmembrane protein</fullName>
    </submittedName>
</protein>
<keyword evidence="5 6" id="KW-0472">Membrane</keyword>
<feature type="transmembrane region" description="Helical" evidence="6">
    <location>
        <begin position="218"/>
        <end position="238"/>
    </location>
</feature>
<keyword evidence="4 6" id="KW-1133">Transmembrane helix</keyword>
<keyword evidence="3 6" id="KW-0812">Transmembrane</keyword>
<dbReference type="Proteomes" id="UP000887563">
    <property type="component" value="Unplaced"/>
</dbReference>
<feature type="transmembrane region" description="Helical" evidence="6">
    <location>
        <begin position="780"/>
        <end position="802"/>
    </location>
</feature>